<sequence>MEGDARASRAEQAETPDWKALTTLIMKRAEASINSTSGVSASSAQATLATGTTVVADAASVEVNGADVVMSPDSAIELVEQQIAFQAYVPALTSCEHDGRGELQVDMLEKEAILEESAGLSNLEEIIDLEELAHNLRHSGLAPHSDPRIEALFRRAALGNGFHSQLIRASGLI</sequence>
<proteinExistence type="predicted"/>
<gene>
    <name evidence="1" type="ORF">CQ14_21280</name>
</gene>
<protein>
    <submittedName>
        <fullName evidence="1">Uncharacterized protein</fullName>
    </submittedName>
</protein>
<dbReference type="AlphaFoldDB" id="A0A0R3N8M5"/>
<organism evidence="1 2">
    <name type="scientific">Bradyrhizobium lablabi</name>
    <dbReference type="NCBI Taxonomy" id="722472"/>
    <lineage>
        <taxon>Bacteria</taxon>
        <taxon>Pseudomonadati</taxon>
        <taxon>Pseudomonadota</taxon>
        <taxon>Alphaproteobacteria</taxon>
        <taxon>Hyphomicrobiales</taxon>
        <taxon>Nitrobacteraceae</taxon>
        <taxon>Bradyrhizobium</taxon>
    </lineage>
</organism>
<comment type="caution">
    <text evidence="1">The sequence shown here is derived from an EMBL/GenBank/DDBJ whole genome shotgun (WGS) entry which is preliminary data.</text>
</comment>
<evidence type="ECO:0000313" key="1">
    <source>
        <dbReference type="EMBL" id="KRR26211.1"/>
    </source>
</evidence>
<dbReference type="EMBL" id="LLYB01000047">
    <property type="protein sequence ID" value="KRR26211.1"/>
    <property type="molecule type" value="Genomic_DNA"/>
</dbReference>
<accession>A0A0R3N8M5</accession>
<dbReference type="Proteomes" id="UP000051660">
    <property type="component" value="Unassembled WGS sequence"/>
</dbReference>
<name>A0A0R3N8M5_9BRAD</name>
<reference evidence="1 2" key="1">
    <citation type="submission" date="2014-03" db="EMBL/GenBank/DDBJ databases">
        <title>Bradyrhizobium valentinum sp. nov., isolated from effective nodules of Lupinus mariae-josephae, a lupine endemic of basic-lime soils in Eastern Spain.</title>
        <authorList>
            <person name="Duran D."/>
            <person name="Rey L."/>
            <person name="Navarro A."/>
            <person name="Busquets A."/>
            <person name="Imperial J."/>
            <person name="Ruiz-Argueso T."/>
        </authorList>
    </citation>
    <scope>NUCLEOTIDE SEQUENCE [LARGE SCALE GENOMIC DNA]</scope>
    <source>
        <strain evidence="1 2">CCBAU 23086</strain>
    </source>
</reference>
<evidence type="ECO:0000313" key="2">
    <source>
        <dbReference type="Proteomes" id="UP000051660"/>
    </source>
</evidence>